<feature type="transmembrane region" description="Helical" evidence="6">
    <location>
        <begin position="151"/>
        <end position="175"/>
    </location>
</feature>
<reference evidence="9" key="1">
    <citation type="submission" date="2016-09" db="EMBL/GenBank/DDBJ databases">
        <authorList>
            <person name="Varghese N."/>
            <person name="Submissions S."/>
        </authorList>
    </citation>
    <scope>NUCLEOTIDE SEQUENCE [LARGE SCALE GENOMIC DNA]</scope>
    <source>
        <strain evidence="9">ANC 4422</strain>
    </source>
</reference>
<dbReference type="OrthoDB" id="5780104at2"/>
<organism evidence="8 9">
    <name type="scientific">Acinetobacter boissieri</name>
    <dbReference type="NCBI Taxonomy" id="1219383"/>
    <lineage>
        <taxon>Bacteria</taxon>
        <taxon>Pseudomonadati</taxon>
        <taxon>Pseudomonadota</taxon>
        <taxon>Gammaproteobacteria</taxon>
        <taxon>Moraxellales</taxon>
        <taxon>Moraxellaceae</taxon>
        <taxon>Acinetobacter</taxon>
    </lineage>
</organism>
<keyword evidence="6" id="KW-0997">Cell inner membrane</keyword>
<keyword evidence="3 6" id="KW-0812">Transmembrane</keyword>
<dbReference type="InterPro" id="IPR032694">
    <property type="entry name" value="CopC/D"/>
</dbReference>
<evidence type="ECO:0000256" key="6">
    <source>
        <dbReference type="RuleBase" id="RU369037"/>
    </source>
</evidence>
<proteinExistence type="inferred from homology"/>
<keyword evidence="4 6" id="KW-1133">Transmembrane helix</keyword>
<dbReference type="EMBL" id="FMYL01000001">
    <property type="protein sequence ID" value="SDB81409.1"/>
    <property type="molecule type" value="Genomic_DNA"/>
</dbReference>
<evidence type="ECO:0000313" key="9">
    <source>
        <dbReference type="Proteomes" id="UP000242501"/>
    </source>
</evidence>
<feature type="transmembrane region" description="Helical" evidence="6">
    <location>
        <begin position="127"/>
        <end position="145"/>
    </location>
</feature>
<feature type="transmembrane region" description="Helical" evidence="6">
    <location>
        <begin position="91"/>
        <end position="115"/>
    </location>
</feature>
<sequence>MELEYWAYANWITKVALYFSIACIVGGSFFYFLFYSHVDLQKKLLNYICLGVGFGLFASVLGFGLLIGSLADSGILGMFNTDYLKMILNTATGIAHILRIVSFALLIGLIAIILIQDTIQLSMWNKTGFSVLVISIVYSFSQLGHVTNLSIFPQILLSIHVLMMSLWLGSLYPLYIATRKISGFELKQRVHLFGQIASFMMVMLLLCGVTVALLLIKDLDVLLHTEYGVGFIVKIGFVMAMLLLAALNKWYLTPKLQAPTFAKKLTYVLVVEMFIGLSVISTTGYITTVVGLE</sequence>
<gene>
    <name evidence="8" type="ORF">SAMN05421733_101141</name>
</gene>
<dbReference type="GO" id="GO:0046688">
    <property type="term" value="P:response to copper ion"/>
    <property type="evidence" value="ECO:0007669"/>
    <property type="project" value="UniProtKB-UniRule"/>
</dbReference>
<accession>A0A1G6GHN9</accession>
<keyword evidence="2 6" id="KW-1003">Cell membrane</keyword>
<feature type="domain" description="Copper resistance protein D" evidence="7">
    <location>
        <begin position="190"/>
        <end position="283"/>
    </location>
</feature>
<dbReference type="GO" id="GO:0005886">
    <property type="term" value="C:plasma membrane"/>
    <property type="evidence" value="ECO:0007669"/>
    <property type="project" value="UniProtKB-SubCell"/>
</dbReference>
<comment type="similarity">
    <text evidence="6">Belongs to the CopD family.</text>
</comment>
<keyword evidence="5 6" id="KW-0472">Membrane</keyword>
<feature type="transmembrane region" description="Helical" evidence="6">
    <location>
        <begin position="196"/>
        <end position="216"/>
    </location>
</feature>
<evidence type="ECO:0000313" key="8">
    <source>
        <dbReference type="EMBL" id="SDB81409.1"/>
    </source>
</evidence>
<comment type="subcellular location">
    <subcellularLocation>
        <location evidence="6">Cell inner membrane</location>
        <topology evidence="6">Multi-pass membrane protein</topology>
    </subcellularLocation>
    <subcellularLocation>
        <location evidence="1">Cell membrane</location>
        <topology evidence="1">Multi-pass membrane protein</topology>
    </subcellularLocation>
</comment>
<comment type="function">
    <text evidence="6">Involved in copper resistance.</text>
</comment>
<dbReference type="PANTHER" id="PTHR34820:SF4">
    <property type="entry name" value="INNER MEMBRANE PROTEIN YEBZ"/>
    <property type="match status" value="1"/>
</dbReference>
<dbReference type="InterPro" id="IPR008457">
    <property type="entry name" value="Cu-R_CopD_dom"/>
</dbReference>
<evidence type="ECO:0000256" key="3">
    <source>
        <dbReference type="ARBA" id="ARBA00022692"/>
    </source>
</evidence>
<name>A0A1G6GHN9_9GAMM</name>
<dbReference type="Proteomes" id="UP000242501">
    <property type="component" value="Unassembled WGS sequence"/>
</dbReference>
<dbReference type="RefSeq" id="WP_092746415.1">
    <property type="nucleotide sequence ID" value="NZ_FMYL01000001.1"/>
</dbReference>
<keyword evidence="9" id="KW-1185">Reference proteome</keyword>
<evidence type="ECO:0000256" key="1">
    <source>
        <dbReference type="ARBA" id="ARBA00004651"/>
    </source>
</evidence>
<dbReference type="AlphaFoldDB" id="A0A1G6GHN9"/>
<evidence type="ECO:0000256" key="5">
    <source>
        <dbReference type="ARBA" id="ARBA00023136"/>
    </source>
</evidence>
<feature type="transmembrane region" description="Helical" evidence="6">
    <location>
        <begin position="228"/>
        <end position="247"/>
    </location>
</feature>
<feature type="transmembrane region" description="Helical" evidence="6">
    <location>
        <begin position="47"/>
        <end position="71"/>
    </location>
</feature>
<feature type="transmembrane region" description="Helical" evidence="6">
    <location>
        <begin position="15"/>
        <end position="35"/>
    </location>
</feature>
<keyword evidence="6" id="KW-0186">Copper</keyword>
<protein>
    <recommendedName>
        <fullName evidence="6">Copper resistance protein D</fullName>
    </recommendedName>
</protein>
<dbReference type="PANTHER" id="PTHR34820">
    <property type="entry name" value="INNER MEMBRANE PROTEIN YEBZ"/>
    <property type="match status" value="1"/>
</dbReference>
<evidence type="ECO:0000259" key="7">
    <source>
        <dbReference type="Pfam" id="PF05425"/>
    </source>
</evidence>
<feature type="transmembrane region" description="Helical" evidence="6">
    <location>
        <begin position="267"/>
        <end position="287"/>
    </location>
</feature>
<dbReference type="GO" id="GO:0006825">
    <property type="term" value="P:copper ion transport"/>
    <property type="evidence" value="ECO:0007669"/>
    <property type="project" value="InterPro"/>
</dbReference>
<dbReference type="STRING" id="1219383.SAMN05421733_101141"/>
<evidence type="ECO:0000256" key="2">
    <source>
        <dbReference type="ARBA" id="ARBA00022475"/>
    </source>
</evidence>
<dbReference type="Pfam" id="PF05425">
    <property type="entry name" value="CopD"/>
    <property type="match status" value="1"/>
</dbReference>
<evidence type="ECO:0000256" key="4">
    <source>
        <dbReference type="ARBA" id="ARBA00022989"/>
    </source>
</evidence>